<evidence type="ECO:0000313" key="3">
    <source>
        <dbReference type="EMBL" id="MCQ3828171.1"/>
    </source>
</evidence>
<feature type="transmembrane region" description="Helical" evidence="1">
    <location>
        <begin position="267"/>
        <end position="294"/>
    </location>
</feature>
<keyword evidence="1" id="KW-0472">Membrane</keyword>
<keyword evidence="2" id="KW-0732">Signal</keyword>
<feature type="transmembrane region" description="Helical" evidence="1">
    <location>
        <begin position="235"/>
        <end position="255"/>
    </location>
</feature>
<name>A0ABT1NWL5_9GAMM</name>
<evidence type="ECO:0000313" key="4">
    <source>
        <dbReference type="Proteomes" id="UP001205566"/>
    </source>
</evidence>
<dbReference type="Proteomes" id="UP001205566">
    <property type="component" value="Unassembled WGS sequence"/>
</dbReference>
<organism evidence="3 4">
    <name type="scientific">Microbulbifer elongatus</name>
    <dbReference type="NCBI Taxonomy" id="86173"/>
    <lineage>
        <taxon>Bacteria</taxon>
        <taxon>Pseudomonadati</taxon>
        <taxon>Pseudomonadota</taxon>
        <taxon>Gammaproteobacteria</taxon>
        <taxon>Cellvibrionales</taxon>
        <taxon>Microbulbiferaceae</taxon>
        <taxon>Microbulbifer</taxon>
    </lineage>
</organism>
<feature type="chain" id="PRO_5045995740" evidence="2">
    <location>
        <begin position="22"/>
        <end position="331"/>
    </location>
</feature>
<evidence type="ECO:0000256" key="1">
    <source>
        <dbReference type="SAM" id="Phobius"/>
    </source>
</evidence>
<protein>
    <submittedName>
        <fullName evidence="3">HupE/UreJ family protein</fullName>
    </submittedName>
</protein>
<feature type="transmembrane region" description="Helical" evidence="1">
    <location>
        <begin position="204"/>
        <end position="223"/>
    </location>
</feature>
<keyword evidence="4" id="KW-1185">Reference proteome</keyword>
<dbReference type="EMBL" id="JACASI010000010">
    <property type="protein sequence ID" value="MCQ3828171.1"/>
    <property type="molecule type" value="Genomic_DNA"/>
</dbReference>
<keyword evidence="1" id="KW-0812">Transmembrane</keyword>
<keyword evidence="1" id="KW-1133">Transmembrane helix</keyword>
<feature type="transmembrane region" description="Helical" evidence="1">
    <location>
        <begin position="177"/>
        <end position="198"/>
    </location>
</feature>
<evidence type="ECO:0000256" key="2">
    <source>
        <dbReference type="SAM" id="SignalP"/>
    </source>
</evidence>
<feature type="transmembrane region" description="Helical" evidence="1">
    <location>
        <begin position="306"/>
        <end position="323"/>
    </location>
</feature>
<feature type="signal peptide" evidence="2">
    <location>
        <begin position="1"/>
        <end position="21"/>
    </location>
</feature>
<sequence length="331" mass="36209">MRILTNTLALLLLCFAGSAVAHDARPAYLQIDETTPGDYTLLWRTPVKSGRLLPVALGLPERTQPLSDPITQHLQDSLIERRRIRLATGLAGERIDFNGLQATITDVLVRVQYNDGSQSTALVQPSQPWVEIPQPQSTTGIALSYLRHGVDHILFGFDHLLFVLALLLIVRNTRTLLWTVTAFTLAHSITLTLSTLGVVRLSSIPVESVIALSIVLLATEIIRAREGKPSATARWPWLVAFSFGLLHGFGFAGALNELGLPEGDIPLALFTFNLGVELGQLIFIAIVLGAIALARRFSALDTARRHSLTATTYGIGCLAAFWFCERVVQIF</sequence>
<proteinExistence type="predicted"/>
<reference evidence="3" key="1">
    <citation type="thesis" date="2020" institute="Technische Universitat Dresden" country="Dresden, Germany">
        <title>The Agarolytic System of Microbulbifer elongatus PORT2, Isolated from Batu Karas, Pangandaran West Java Indonesia.</title>
        <authorList>
            <person name="Anggraeni S.R."/>
        </authorList>
    </citation>
    <scope>NUCLEOTIDE SEQUENCE</scope>
    <source>
        <strain evidence="3">PORT2</strain>
    </source>
</reference>
<dbReference type="Pfam" id="PF13795">
    <property type="entry name" value="HupE_UreJ_2"/>
    <property type="match status" value="1"/>
</dbReference>
<gene>
    <name evidence="3" type="ORF">HXX02_01795</name>
</gene>
<accession>A0ABT1NWL5</accession>
<comment type="caution">
    <text evidence="3">The sequence shown here is derived from an EMBL/GenBank/DDBJ whole genome shotgun (WGS) entry which is preliminary data.</text>
</comment>
<feature type="transmembrane region" description="Helical" evidence="1">
    <location>
        <begin position="153"/>
        <end position="170"/>
    </location>
</feature>
<dbReference type="InterPro" id="IPR032809">
    <property type="entry name" value="Put_HupE_UreJ"/>
</dbReference>